<dbReference type="InterPro" id="IPR043136">
    <property type="entry name" value="B30.2/SPRY_sf"/>
</dbReference>
<dbReference type="PANTHER" id="PTHR24103">
    <property type="entry name" value="E3 UBIQUITIN-PROTEIN LIGASE TRIM"/>
    <property type="match status" value="1"/>
</dbReference>
<feature type="domain" description="B30.2/SPRY" evidence="2">
    <location>
        <begin position="2"/>
        <end position="198"/>
    </location>
</feature>
<proteinExistence type="predicted"/>
<dbReference type="FunFam" id="2.60.120.920:FF:000004">
    <property type="entry name" value="Butyrophilin subfamily 1 member A1"/>
    <property type="match status" value="1"/>
</dbReference>
<organism evidence="3 4">
    <name type="scientific">Pleurodeles waltl</name>
    <name type="common">Iberian ribbed newt</name>
    <dbReference type="NCBI Taxonomy" id="8319"/>
    <lineage>
        <taxon>Eukaryota</taxon>
        <taxon>Metazoa</taxon>
        <taxon>Chordata</taxon>
        <taxon>Craniata</taxon>
        <taxon>Vertebrata</taxon>
        <taxon>Euteleostomi</taxon>
        <taxon>Amphibia</taxon>
        <taxon>Batrachia</taxon>
        <taxon>Caudata</taxon>
        <taxon>Salamandroidea</taxon>
        <taxon>Salamandridae</taxon>
        <taxon>Pleurodelinae</taxon>
        <taxon>Pleurodeles</taxon>
    </lineage>
</organism>
<dbReference type="CDD" id="cd13733">
    <property type="entry name" value="SPRY_PRY_C-I_1"/>
    <property type="match status" value="1"/>
</dbReference>
<dbReference type="Pfam" id="PF13765">
    <property type="entry name" value="PRY"/>
    <property type="match status" value="1"/>
</dbReference>
<dbReference type="PRINTS" id="PR01407">
    <property type="entry name" value="BUTYPHLNCDUF"/>
</dbReference>
<sequence length="216" mass="24696">MPLPRSLYHTCLYHADAFAIHVLVTLDPDTVSVWLVLLEDKRRVRFPGPKQSYPESPKRFEKNAVLGSNEFSSGKHYWEVQLVTEGIGWSVGVARQSVTRQHGSFEQLPEDGIWSVHRWEDRYQALGSSKTLLSPHERPRILGVYLDYEGSQLSVYNADTMELLYTFTHVPFNGSVYPYFYLFGADMRLVYRLRPPSHPSLDAAGLENGVSPCFRS</sequence>
<evidence type="ECO:0000256" key="1">
    <source>
        <dbReference type="ARBA" id="ARBA00023054"/>
    </source>
</evidence>
<protein>
    <recommendedName>
        <fullName evidence="2">B30.2/SPRY domain-containing protein</fullName>
    </recommendedName>
</protein>
<keyword evidence="1" id="KW-0175">Coiled coil</keyword>
<dbReference type="InterPro" id="IPR003879">
    <property type="entry name" value="Butyrophylin_SPRY"/>
</dbReference>
<name>A0AAV7P3K6_PLEWA</name>
<dbReference type="AlphaFoldDB" id="A0AAV7P3K6"/>
<dbReference type="SMART" id="SM00589">
    <property type="entry name" value="PRY"/>
    <property type="match status" value="1"/>
</dbReference>
<dbReference type="InterPro" id="IPR003877">
    <property type="entry name" value="SPRY_dom"/>
</dbReference>
<dbReference type="InterPro" id="IPR050143">
    <property type="entry name" value="TRIM/RBCC"/>
</dbReference>
<reference evidence="3" key="1">
    <citation type="journal article" date="2022" name="bioRxiv">
        <title>Sequencing and chromosome-scale assembly of the giantPleurodeles waltlgenome.</title>
        <authorList>
            <person name="Brown T."/>
            <person name="Elewa A."/>
            <person name="Iarovenko S."/>
            <person name="Subramanian E."/>
            <person name="Araus A.J."/>
            <person name="Petzold A."/>
            <person name="Susuki M."/>
            <person name="Suzuki K.-i.T."/>
            <person name="Hayashi T."/>
            <person name="Toyoda A."/>
            <person name="Oliveira C."/>
            <person name="Osipova E."/>
            <person name="Leigh N.D."/>
            <person name="Simon A."/>
            <person name="Yun M.H."/>
        </authorList>
    </citation>
    <scope>NUCLEOTIDE SEQUENCE</scope>
    <source>
        <strain evidence="3">20211129_DDA</strain>
        <tissue evidence="3">Liver</tissue>
    </source>
</reference>
<dbReference type="EMBL" id="JANPWB010000011">
    <property type="protein sequence ID" value="KAJ1121720.1"/>
    <property type="molecule type" value="Genomic_DNA"/>
</dbReference>
<gene>
    <name evidence="3" type="ORF">NDU88_000239</name>
</gene>
<dbReference type="PROSITE" id="PS50188">
    <property type="entry name" value="B302_SPRY"/>
    <property type="match status" value="1"/>
</dbReference>
<dbReference type="SUPFAM" id="SSF49899">
    <property type="entry name" value="Concanavalin A-like lectins/glucanases"/>
    <property type="match status" value="1"/>
</dbReference>
<accession>A0AAV7P3K6</accession>
<keyword evidence="4" id="KW-1185">Reference proteome</keyword>
<dbReference type="InterPro" id="IPR001870">
    <property type="entry name" value="B30.2/SPRY"/>
</dbReference>
<evidence type="ECO:0000313" key="4">
    <source>
        <dbReference type="Proteomes" id="UP001066276"/>
    </source>
</evidence>
<dbReference type="InterPro" id="IPR006574">
    <property type="entry name" value="PRY"/>
</dbReference>
<dbReference type="SMART" id="SM00449">
    <property type="entry name" value="SPRY"/>
    <property type="match status" value="1"/>
</dbReference>
<dbReference type="Gene3D" id="2.60.120.920">
    <property type="match status" value="1"/>
</dbReference>
<evidence type="ECO:0000259" key="2">
    <source>
        <dbReference type="PROSITE" id="PS50188"/>
    </source>
</evidence>
<dbReference type="Proteomes" id="UP001066276">
    <property type="component" value="Chromosome 7"/>
</dbReference>
<comment type="caution">
    <text evidence="3">The sequence shown here is derived from an EMBL/GenBank/DDBJ whole genome shotgun (WGS) entry which is preliminary data.</text>
</comment>
<dbReference type="InterPro" id="IPR013320">
    <property type="entry name" value="ConA-like_dom_sf"/>
</dbReference>
<evidence type="ECO:0000313" key="3">
    <source>
        <dbReference type="EMBL" id="KAJ1121720.1"/>
    </source>
</evidence>
<dbReference type="Pfam" id="PF00622">
    <property type="entry name" value="SPRY"/>
    <property type="match status" value="1"/>
</dbReference>